<reference evidence="1 2" key="1">
    <citation type="journal article" date="2016" name="Microbes Environ.">
        <title>Phylogenetically diverse aerobic anoxygenic phototrophic bacteria isolated from epilithic biofilms in Tama river, Japan.</title>
        <authorList>
            <person name="Hirose S."/>
            <person name="Matsuura K."/>
            <person name="Haruta S."/>
        </authorList>
    </citation>
    <scope>NUCLEOTIDE SEQUENCE [LARGE SCALE GENOMIC DNA]</scope>
    <source>
        <strain evidence="1 2">S08</strain>
    </source>
</reference>
<dbReference type="RefSeq" id="WP_244408815.1">
    <property type="nucleotide sequence ID" value="NZ_AP025637.1"/>
</dbReference>
<dbReference type="Proteomes" id="UP000831327">
    <property type="component" value="Chromosome"/>
</dbReference>
<sequence length="240" mass="24170">MSRIAIGTILPSSNRVVERTTAALLRHLPGIDHCAARIPYAPDGSGQPAGAYDAPSYADAARLLGHAGVAAVCWNGTRGAALGLPADRALIASLAAEAHCPATTTAIFTAAWLRRRGARRIALVLPGTVAEGAAHIAGFAAEGIETVAAHGLGCPDNLSAAAVASTAIIDAVHTVATEARPDAILVWSTNLHGLDAMAPLEAALGIPVLDSAALGVAALLDRAGIDTAPLAHFGRVFATP</sequence>
<dbReference type="Pfam" id="PF17645">
    <property type="entry name" value="Amdase"/>
    <property type="match status" value="1"/>
</dbReference>
<proteinExistence type="predicted"/>
<accession>A0ABM7Y9B9</accession>
<evidence type="ECO:0000313" key="2">
    <source>
        <dbReference type="Proteomes" id="UP000831327"/>
    </source>
</evidence>
<protein>
    <submittedName>
        <fullName evidence="1">Asp/Glu racemase</fullName>
    </submittedName>
</protein>
<keyword evidence="2" id="KW-1185">Reference proteome</keyword>
<dbReference type="PANTHER" id="PTHR40267:SF1">
    <property type="entry name" value="BLR3294 PROTEIN"/>
    <property type="match status" value="1"/>
</dbReference>
<dbReference type="InterPro" id="IPR026286">
    <property type="entry name" value="MaiA/AMDase"/>
</dbReference>
<name>A0ABM7Y9B9_9PROT</name>
<evidence type="ECO:0000313" key="1">
    <source>
        <dbReference type="EMBL" id="BDG74655.1"/>
    </source>
</evidence>
<dbReference type="PANTHER" id="PTHR40267">
    <property type="entry name" value="BLR3294 PROTEIN"/>
    <property type="match status" value="1"/>
</dbReference>
<organism evidence="1 2">
    <name type="scientific">Roseomonas fluvialis</name>
    <dbReference type="NCBI Taxonomy" id="1750527"/>
    <lineage>
        <taxon>Bacteria</taxon>
        <taxon>Pseudomonadati</taxon>
        <taxon>Pseudomonadota</taxon>
        <taxon>Alphaproteobacteria</taxon>
        <taxon>Acetobacterales</taxon>
        <taxon>Roseomonadaceae</taxon>
        <taxon>Roseomonas</taxon>
    </lineage>
</organism>
<dbReference type="Gene3D" id="3.40.50.12500">
    <property type="match status" value="1"/>
</dbReference>
<dbReference type="InterPro" id="IPR053714">
    <property type="entry name" value="Iso_Racemase_Enz_sf"/>
</dbReference>
<dbReference type="EMBL" id="AP025637">
    <property type="protein sequence ID" value="BDG74655.1"/>
    <property type="molecule type" value="Genomic_DNA"/>
</dbReference>
<gene>
    <name evidence="1" type="ORF">Rmf_45840</name>
</gene>